<dbReference type="RefSeq" id="WP_285980762.1">
    <property type="nucleotide sequence ID" value="NZ_JASVDS010000001.1"/>
</dbReference>
<evidence type="ECO:0000313" key="2">
    <source>
        <dbReference type="Proteomes" id="UP001238603"/>
    </source>
</evidence>
<organism evidence="1 2">
    <name type="scientific">Roseateles subflavus</name>
    <dbReference type="NCBI Taxonomy" id="3053353"/>
    <lineage>
        <taxon>Bacteria</taxon>
        <taxon>Pseudomonadati</taxon>
        <taxon>Pseudomonadota</taxon>
        <taxon>Betaproteobacteria</taxon>
        <taxon>Burkholderiales</taxon>
        <taxon>Sphaerotilaceae</taxon>
        <taxon>Roseateles</taxon>
    </lineage>
</organism>
<keyword evidence="2" id="KW-1185">Reference proteome</keyword>
<comment type="caution">
    <text evidence="1">The sequence shown here is derived from an EMBL/GenBank/DDBJ whole genome shotgun (WGS) entry which is preliminary data.</text>
</comment>
<evidence type="ECO:0000313" key="1">
    <source>
        <dbReference type="EMBL" id="MDL5030629.1"/>
    </source>
</evidence>
<name>A0ABT7LCP2_9BURK</name>
<reference evidence="1 2" key="1">
    <citation type="submission" date="2023-06" db="EMBL/GenBank/DDBJ databases">
        <title>Pelomonas sp. APW6 16S ribosomal RNA gene genome sequencing and assembly.</title>
        <authorList>
            <person name="Woo H."/>
        </authorList>
    </citation>
    <scope>NUCLEOTIDE SEQUENCE [LARGE SCALE GENOMIC DNA]</scope>
    <source>
        <strain evidence="1 2">APW6</strain>
    </source>
</reference>
<gene>
    <name evidence="1" type="ORF">QRD43_01820</name>
</gene>
<dbReference type="EMBL" id="JASVDS010000001">
    <property type="protein sequence ID" value="MDL5030629.1"/>
    <property type="molecule type" value="Genomic_DNA"/>
</dbReference>
<sequence>MMKVQPSDLILRFDADGNDVLLLVPKSPTDVATLKQFFAVPVPVGVTVSEFASEMGAAVASFLHARHRDRFEVIETLVEDEVLESTEAVTFGDARLLIDRLGEDSDLADLQAIDALLQIASEQGDAEAESYLHNRWPQLRTIFVRRISRK</sequence>
<proteinExistence type="predicted"/>
<accession>A0ABT7LCP2</accession>
<protein>
    <submittedName>
        <fullName evidence="1">Uncharacterized protein</fullName>
    </submittedName>
</protein>
<dbReference type="Proteomes" id="UP001238603">
    <property type="component" value="Unassembled WGS sequence"/>
</dbReference>